<dbReference type="Pfam" id="PF00392">
    <property type="entry name" value="GntR"/>
    <property type="match status" value="1"/>
</dbReference>
<dbReference type="SUPFAM" id="SSF46785">
    <property type="entry name" value="Winged helix' DNA-binding domain"/>
    <property type="match status" value="1"/>
</dbReference>
<dbReference type="GO" id="GO:0003677">
    <property type="term" value="F:DNA binding"/>
    <property type="evidence" value="ECO:0007669"/>
    <property type="project" value="UniProtKB-KW"/>
</dbReference>
<dbReference type="CDD" id="cd00609">
    <property type="entry name" value="AAT_like"/>
    <property type="match status" value="1"/>
</dbReference>
<dbReference type="SUPFAM" id="SSF53383">
    <property type="entry name" value="PLP-dependent transferases"/>
    <property type="match status" value="1"/>
</dbReference>
<dbReference type="RefSeq" id="WP_136960888.1">
    <property type="nucleotide sequence ID" value="NZ_CP039690.1"/>
</dbReference>
<evidence type="ECO:0000256" key="4">
    <source>
        <dbReference type="ARBA" id="ARBA00023125"/>
    </source>
</evidence>
<keyword evidence="8" id="KW-1185">Reference proteome</keyword>
<dbReference type="InterPro" id="IPR015424">
    <property type="entry name" value="PyrdxlP-dep_Trfase"/>
</dbReference>
<evidence type="ECO:0000256" key="3">
    <source>
        <dbReference type="ARBA" id="ARBA00023015"/>
    </source>
</evidence>
<proteinExistence type="inferred from homology"/>
<evidence type="ECO:0000256" key="1">
    <source>
        <dbReference type="ARBA" id="ARBA00005384"/>
    </source>
</evidence>
<dbReference type="InterPro" id="IPR036388">
    <property type="entry name" value="WH-like_DNA-bd_sf"/>
</dbReference>
<sequence length="459" mass="48218">MRLASPWQPRLGETAGPPYERLVAALAEDIAAGSVPAGARLPPHRDLAFQLGIGLGTVTRAYAVLERRGLVQSERGRGMFVAGSILRARTVVDLSVNTPPQMLSDRLMTATLATLTGRLGAESFGRYCPAAGRDDHRMLMARWLADHRLAIAPDRLLLCNGAQHALSIALALACPRGGLLLTEAVTYPGAIALARHADYRMKPLDIDEEGLRPEALDRALRSRTDHGPVALYVTPTLQNPTAATMGLARRQDIVRLCRAHDVTIVEDDVYSLFTPPDLPALAALAPERSLYVNGLSKNLSPGLRIGVLATPPGLIDRALAMLQTTSTMASPLCNLIMAQWLTDGTATSVGASVRAEAARRMAMARAALPGQLAASGSNGFHAWLPMPMAAALHVAEGAAALGVMVTPPSALAVDPTVQLSGIRLCLGAPPPDELAHGLAVIAKLLAQGAGGDYGLPAVI</sequence>
<dbReference type="InterPro" id="IPR036390">
    <property type="entry name" value="WH_DNA-bd_sf"/>
</dbReference>
<dbReference type="PANTHER" id="PTHR46577">
    <property type="entry name" value="HTH-TYPE TRANSCRIPTIONAL REGULATORY PROTEIN GABR"/>
    <property type="match status" value="1"/>
</dbReference>
<evidence type="ECO:0000313" key="7">
    <source>
        <dbReference type="EMBL" id="QCI65441.1"/>
    </source>
</evidence>
<dbReference type="Gene3D" id="3.40.640.10">
    <property type="entry name" value="Type I PLP-dependent aspartate aminotransferase-like (Major domain)"/>
    <property type="match status" value="1"/>
</dbReference>
<evidence type="ECO:0000259" key="6">
    <source>
        <dbReference type="PROSITE" id="PS50949"/>
    </source>
</evidence>
<dbReference type="Proteomes" id="UP000298781">
    <property type="component" value="Chromosome"/>
</dbReference>
<dbReference type="PANTHER" id="PTHR46577:SF1">
    <property type="entry name" value="HTH-TYPE TRANSCRIPTIONAL REGULATORY PROTEIN GABR"/>
    <property type="match status" value="1"/>
</dbReference>
<dbReference type="InterPro" id="IPR051446">
    <property type="entry name" value="HTH_trans_reg/aminotransferase"/>
</dbReference>
<dbReference type="CDD" id="cd07377">
    <property type="entry name" value="WHTH_GntR"/>
    <property type="match status" value="1"/>
</dbReference>
<dbReference type="InterPro" id="IPR004839">
    <property type="entry name" value="Aminotransferase_I/II_large"/>
</dbReference>
<dbReference type="PROSITE" id="PS50949">
    <property type="entry name" value="HTH_GNTR"/>
    <property type="match status" value="1"/>
</dbReference>
<evidence type="ECO:0000256" key="2">
    <source>
        <dbReference type="ARBA" id="ARBA00022898"/>
    </source>
</evidence>
<keyword evidence="4" id="KW-0238">DNA-binding</keyword>
<keyword evidence="3" id="KW-0805">Transcription regulation</keyword>
<dbReference type="EMBL" id="CP039690">
    <property type="protein sequence ID" value="QCI65441.1"/>
    <property type="molecule type" value="Genomic_DNA"/>
</dbReference>
<keyword evidence="7" id="KW-0808">Transferase</keyword>
<dbReference type="GO" id="GO:0030170">
    <property type="term" value="F:pyridoxal phosphate binding"/>
    <property type="evidence" value="ECO:0007669"/>
    <property type="project" value="InterPro"/>
</dbReference>
<dbReference type="KEGG" id="pstg:E8M01_15220"/>
<feature type="domain" description="HTH gntR-type" evidence="6">
    <location>
        <begin position="16"/>
        <end position="84"/>
    </location>
</feature>
<keyword evidence="5" id="KW-0804">Transcription</keyword>
<reference evidence="7 8" key="1">
    <citation type="submission" date="2019-04" db="EMBL/GenBank/DDBJ databases">
        <title>Phreatobacter aquaticus sp. nov.</title>
        <authorList>
            <person name="Choi A."/>
        </authorList>
    </citation>
    <scope>NUCLEOTIDE SEQUENCE [LARGE SCALE GENOMIC DNA]</scope>
    <source>
        <strain evidence="7 8">KCTC 52518</strain>
    </source>
</reference>
<evidence type="ECO:0000256" key="5">
    <source>
        <dbReference type="ARBA" id="ARBA00023163"/>
    </source>
</evidence>
<organism evidence="7 8">
    <name type="scientific">Phreatobacter stygius</name>
    <dbReference type="NCBI Taxonomy" id="1940610"/>
    <lineage>
        <taxon>Bacteria</taxon>
        <taxon>Pseudomonadati</taxon>
        <taxon>Pseudomonadota</taxon>
        <taxon>Alphaproteobacteria</taxon>
        <taxon>Hyphomicrobiales</taxon>
        <taxon>Phreatobacteraceae</taxon>
        <taxon>Phreatobacter</taxon>
    </lineage>
</organism>
<keyword evidence="7" id="KW-0032">Aminotransferase</keyword>
<evidence type="ECO:0000313" key="8">
    <source>
        <dbReference type="Proteomes" id="UP000298781"/>
    </source>
</evidence>
<comment type="similarity">
    <text evidence="1">In the C-terminal section; belongs to the class-I pyridoxal-phosphate-dependent aminotransferase family.</text>
</comment>
<dbReference type="GO" id="GO:0003700">
    <property type="term" value="F:DNA-binding transcription factor activity"/>
    <property type="evidence" value="ECO:0007669"/>
    <property type="project" value="InterPro"/>
</dbReference>
<dbReference type="GO" id="GO:0008483">
    <property type="term" value="F:transaminase activity"/>
    <property type="evidence" value="ECO:0007669"/>
    <property type="project" value="UniProtKB-KW"/>
</dbReference>
<dbReference type="SMART" id="SM00345">
    <property type="entry name" value="HTH_GNTR"/>
    <property type="match status" value="1"/>
</dbReference>
<dbReference type="Pfam" id="PF00155">
    <property type="entry name" value="Aminotran_1_2"/>
    <property type="match status" value="1"/>
</dbReference>
<protein>
    <submittedName>
        <fullName evidence="7">PLP-dependent aminotransferase family protein</fullName>
    </submittedName>
</protein>
<dbReference type="AlphaFoldDB" id="A0A4D7AYR7"/>
<keyword evidence="2" id="KW-0663">Pyridoxal phosphate</keyword>
<accession>A0A4D7AYR7</accession>
<dbReference type="Gene3D" id="1.10.10.10">
    <property type="entry name" value="Winged helix-like DNA-binding domain superfamily/Winged helix DNA-binding domain"/>
    <property type="match status" value="1"/>
</dbReference>
<dbReference type="InterPro" id="IPR015421">
    <property type="entry name" value="PyrdxlP-dep_Trfase_major"/>
</dbReference>
<name>A0A4D7AYR7_9HYPH</name>
<dbReference type="OrthoDB" id="9804020at2"/>
<dbReference type="InterPro" id="IPR000524">
    <property type="entry name" value="Tscrpt_reg_HTH_GntR"/>
</dbReference>
<gene>
    <name evidence="7" type="ORF">E8M01_15220</name>
</gene>